<dbReference type="OrthoDB" id="9927686at2759"/>
<sequence>MTARWTRQAGASSYKLSATPKNSPSEPSVFTQFSGNTVMGSISTLIPNTVYTVMVEAMDPIGIVLASAAVEDTTAPEIPSILGAKSKMSNKITVEFTSMTGAIAYVLRAENEAEGFFQESLVYDSPGTIENLQPYSMYTLSVMSVNSGGRSQPSLTVEERTVLAAPQLNASSPSNNTITVTWEPVEHAVLYTLCLIMAGSDERLKLNTTDTTIDITQMEPGTTYSIKGTAWDANGISGDDFTIEQITRPPSPDEVMVLLNSGRSLGMEVTWNGVQGADAYFALSSTGQNCSSSSETFCIISPLECGQNHSITVTAKNEAGPSSPSDPEDFLTFPCPPEMLWLEETVPGNCTLHWTEVYSADYYNAFLKRDDGVESGCNTTTTGCNFYCNCGYTYFMSVFSYNQAGPSFPGPVLNYTTKDMAVQLISTETLEISWSVVRGAEVYQTKAAANSDLVLCNDTSPMCVLSDLMCDSNYSVVVTPCSELRGCNHTCRPHSGETAPCSPEILSVTQSNASCVNVSWTSANREATYLVELTSDKGVETCESRGTSCEIPNLPCGTVYEVTAFATTSSGQSFPSYAVPLETAPCCPVNLTVNQVTQSMSHVSWSLANGAESYITSLTSPRGEAKCHTQERQCMMGCITCGTNYTVSVEAISKTGHKQECTYHGFSSSSCCPSNVRLYRMSNNTIRVHWRSSDSLGSYIVDLRGALSNYTCNTPVGASSCDVSDVLCGDVYTVVVAPVSKDGMKTEFCAKRMYSGKTIPLKSVFVRGGFMEETPLEL</sequence>
<name>A0A9Q1FFN2_SYNKA</name>
<dbReference type="InterPro" id="IPR036116">
    <property type="entry name" value="FN3_sf"/>
</dbReference>
<protein>
    <recommendedName>
        <fullName evidence="2">Fibronectin type-III domain-containing protein</fullName>
    </recommendedName>
</protein>
<feature type="domain" description="Fibronectin type-III" evidence="2">
    <location>
        <begin position="502"/>
        <end position="586"/>
    </location>
</feature>
<dbReference type="InterPro" id="IPR003961">
    <property type="entry name" value="FN3_dom"/>
</dbReference>
<evidence type="ECO:0000259" key="2">
    <source>
        <dbReference type="PROSITE" id="PS50853"/>
    </source>
</evidence>
<evidence type="ECO:0000256" key="1">
    <source>
        <dbReference type="SAM" id="MobiDB-lite"/>
    </source>
</evidence>
<organism evidence="3 4">
    <name type="scientific">Synaphobranchus kaupii</name>
    <name type="common">Kaup's arrowtooth eel</name>
    <dbReference type="NCBI Taxonomy" id="118154"/>
    <lineage>
        <taxon>Eukaryota</taxon>
        <taxon>Metazoa</taxon>
        <taxon>Chordata</taxon>
        <taxon>Craniata</taxon>
        <taxon>Vertebrata</taxon>
        <taxon>Euteleostomi</taxon>
        <taxon>Actinopterygii</taxon>
        <taxon>Neopterygii</taxon>
        <taxon>Teleostei</taxon>
        <taxon>Anguilliformes</taxon>
        <taxon>Synaphobranchidae</taxon>
        <taxon>Synaphobranchus</taxon>
    </lineage>
</organism>
<dbReference type="Proteomes" id="UP001152622">
    <property type="component" value="Chromosome 6"/>
</dbReference>
<evidence type="ECO:0000313" key="3">
    <source>
        <dbReference type="EMBL" id="KAJ8357215.1"/>
    </source>
</evidence>
<proteinExistence type="predicted"/>
<reference evidence="3" key="1">
    <citation type="journal article" date="2023" name="Science">
        <title>Genome structures resolve the early diversification of teleost fishes.</title>
        <authorList>
            <person name="Parey E."/>
            <person name="Louis A."/>
            <person name="Montfort J."/>
            <person name="Bouchez O."/>
            <person name="Roques C."/>
            <person name="Iampietro C."/>
            <person name="Lluch J."/>
            <person name="Castinel A."/>
            <person name="Donnadieu C."/>
            <person name="Desvignes T."/>
            <person name="Floi Bucao C."/>
            <person name="Jouanno E."/>
            <person name="Wen M."/>
            <person name="Mejri S."/>
            <person name="Dirks R."/>
            <person name="Jansen H."/>
            <person name="Henkel C."/>
            <person name="Chen W.J."/>
            <person name="Zahm M."/>
            <person name="Cabau C."/>
            <person name="Klopp C."/>
            <person name="Thompson A.W."/>
            <person name="Robinson-Rechavi M."/>
            <person name="Braasch I."/>
            <person name="Lecointre G."/>
            <person name="Bobe J."/>
            <person name="Postlethwait J.H."/>
            <person name="Berthelot C."/>
            <person name="Roest Crollius H."/>
            <person name="Guiguen Y."/>
        </authorList>
    </citation>
    <scope>NUCLEOTIDE SEQUENCE</scope>
    <source>
        <strain evidence="3">WJC10195</strain>
    </source>
</reference>
<dbReference type="InterPro" id="IPR013783">
    <property type="entry name" value="Ig-like_fold"/>
</dbReference>
<dbReference type="PROSITE" id="PS50853">
    <property type="entry name" value="FN3"/>
    <property type="match status" value="4"/>
</dbReference>
<feature type="compositionally biased region" description="Polar residues" evidence="1">
    <location>
        <begin position="9"/>
        <end position="28"/>
    </location>
</feature>
<feature type="domain" description="Fibronectin type-III" evidence="2">
    <location>
        <begin position="75"/>
        <end position="164"/>
    </location>
</feature>
<comment type="caution">
    <text evidence="3">The sequence shown here is derived from an EMBL/GenBank/DDBJ whole genome shotgun (WGS) entry which is preliminary data.</text>
</comment>
<dbReference type="SUPFAM" id="SSF49265">
    <property type="entry name" value="Fibronectin type III"/>
    <property type="match status" value="5"/>
</dbReference>
<evidence type="ECO:0000313" key="4">
    <source>
        <dbReference type="Proteomes" id="UP001152622"/>
    </source>
</evidence>
<keyword evidence="4" id="KW-1185">Reference proteome</keyword>
<dbReference type="AlphaFoldDB" id="A0A9Q1FFN2"/>
<feature type="domain" description="Fibronectin type-III" evidence="2">
    <location>
        <begin position="672"/>
        <end position="761"/>
    </location>
</feature>
<dbReference type="Gene3D" id="2.60.40.10">
    <property type="entry name" value="Immunoglobulins"/>
    <property type="match status" value="5"/>
</dbReference>
<dbReference type="SMART" id="SM00060">
    <property type="entry name" value="FN3"/>
    <property type="match status" value="7"/>
</dbReference>
<dbReference type="CDD" id="cd00063">
    <property type="entry name" value="FN3"/>
    <property type="match status" value="3"/>
</dbReference>
<dbReference type="PANTHER" id="PTHR47135">
    <property type="entry name" value="FIBRONECTIN TYPE III DOMAIN-CONTAINING PROTEIN 7"/>
    <property type="match status" value="1"/>
</dbReference>
<gene>
    <name evidence="3" type="ORF">SKAU_G00200090</name>
</gene>
<dbReference type="EMBL" id="JAINUF010000006">
    <property type="protein sequence ID" value="KAJ8357215.1"/>
    <property type="molecule type" value="Genomic_DNA"/>
</dbReference>
<dbReference type="PANTHER" id="PTHR47135:SF1">
    <property type="entry name" value="FIBRONECTIN TYPE III DOMAIN-CONTAINING PROTEIN 7"/>
    <property type="match status" value="1"/>
</dbReference>
<feature type="region of interest" description="Disordered" evidence="1">
    <location>
        <begin position="1"/>
        <end position="28"/>
    </location>
</feature>
<feature type="domain" description="Fibronectin type-III" evidence="2">
    <location>
        <begin position="165"/>
        <end position="251"/>
    </location>
</feature>
<dbReference type="Pfam" id="PF00041">
    <property type="entry name" value="fn3"/>
    <property type="match status" value="1"/>
</dbReference>
<accession>A0A9Q1FFN2</accession>